<dbReference type="EMBL" id="CACVKT020000673">
    <property type="protein sequence ID" value="CAC5361682.1"/>
    <property type="molecule type" value="Genomic_DNA"/>
</dbReference>
<accession>A0A6J8A5Y9</accession>
<organism evidence="2 3">
    <name type="scientific">Mytilus coruscus</name>
    <name type="common">Sea mussel</name>
    <dbReference type="NCBI Taxonomy" id="42192"/>
    <lineage>
        <taxon>Eukaryota</taxon>
        <taxon>Metazoa</taxon>
        <taxon>Spiralia</taxon>
        <taxon>Lophotrochozoa</taxon>
        <taxon>Mollusca</taxon>
        <taxon>Bivalvia</taxon>
        <taxon>Autobranchia</taxon>
        <taxon>Pteriomorphia</taxon>
        <taxon>Mytilida</taxon>
        <taxon>Mytiloidea</taxon>
        <taxon>Mytilidae</taxon>
        <taxon>Mytilinae</taxon>
        <taxon>Mytilus</taxon>
    </lineage>
</organism>
<protein>
    <submittedName>
        <fullName evidence="2">Uncharacterized protein</fullName>
    </submittedName>
</protein>
<sequence length="311" mass="35915">MCKWFTEITKNNKEKKTLVTRLHRLKKEVSGKRGLEKATLLTNIFNTCNMCASDSKIQNLKSTEDATYKRIAEDLANELQINQEKKSSEVNQLKRKLEKTVDLQERKIKKVKMKNKTSSENLKSKVQQQNSKIKKLRYSCKNLKTQNRRLSSCVVKHKSYAKELKKNLTDKENINKSKTDEIKKLKSELNKIQSLYKDALKQSNENAELVNDKEIDILDDKLRAYTPEFRQAVMNISGKNVATEHIVSVINESLKLAGKTLKQIPARRTIDNIVTKKIVVSNIQVGQCLQDKEKTTLYSDETRKFGKTYNS</sequence>
<dbReference type="AlphaFoldDB" id="A0A6J8A5Y9"/>
<dbReference type="OrthoDB" id="6152535at2759"/>
<evidence type="ECO:0000313" key="2">
    <source>
        <dbReference type="EMBL" id="CAC5361682.1"/>
    </source>
</evidence>
<proteinExistence type="predicted"/>
<name>A0A6J8A5Y9_MYTCO</name>
<evidence type="ECO:0000256" key="1">
    <source>
        <dbReference type="SAM" id="Coils"/>
    </source>
</evidence>
<keyword evidence="1" id="KW-0175">Coiled coil</keyword>
<feature type="coiled-coil region" evidence="1">
    <location>
        <begin position="76"/>
        <end position="202"/>
    </location>
</feature>
<reference evidence="2 3" key="1">
    <citation type="submission" date="2020-06" db="EMBL/GenBank/DDBJ databases">
        <authorList>
            <person name="Li R."/>
            <person name="Bekaert M."/>
        </authorList>
    </citation>
    <scope>NUCLEOTIDE SEQUENCE [LARGE SCALE GENOMIC DNA]</scope>
    <source>
        <strain evidence="3">wild</strain>
    </source>
</reference>
<keyword evidence="3" id="KW-1185">Reference proteome</keyword>
<dbReference type="Proteomes" id="UP000507470">
    <property type="component" value="Unassembled WGS sequence"/>
</dbReference>
<evidence type="ECO:0000313" key="3">
    <source>
        <dbReference type="Proteomes" id="UP000507470"/>
    </source>
</evidence>
<gene>
    <name evidence="2" type="ORF">MCOR_3716</name>
</gene>